<evidence type="ECO:0000313" key="4">
    <source>
        <dbReference type="Proteomes" id="UP001609175"/>
    </source>
</evidence>
<protein>
    <submittedName>
        <fullName evidence="3">Nitroreductase family deazaflavin-dependent oxidoreductase</fullName>
    </submittedName>
</protein>
<dbReference type="SUPFAM" id="SSF50475">
    <property type="entry name" value="FMN-binding split barrel"/>
    <property type="match status" value="1"/>
</dbReference>
<reference evidence="3 4" key="1">
    <citation type="submission" date="2024-10" db="EMBL/GenBank/DDBJ databases">
        <authorList>
            <person name="Riesco R."/>
        </authorList>
    </citation>
    <scope>NUCLEOTIDE SEQUENCE [LARGE SCALE GENOMIC DNA]</scope>
    <source>
        <strain evidence="3 4">NCIMB 15449</strain>
    </source>
</reference>
<dbReference type="Pfam" id="PF04075">
    <property type="entry name" value="F420H2_quin_red"/>
    <property type="match status" value="1"/>
</dbReference>
<dbReference type="InterPro" id="IPR004378">
    <property type="entry name" value="F420H2_quin_Rdtase"/>
</dbReference>
<dbReference type="Proteomes" id="UP001609175">
    <property type="component" value="Unassembled WGS sequence"/>
</dbReference>
<evidence type="ECO:0000256" key="1">
    <source>
        <dbReference type="ARBA" id="ARBA00008710"/>
    </source>
</evidence>
<dbReference type="RefSeq" id="WP_395115721.1">
    <property type="nucleotide sequence ID" value="NZ_JBIMSO010000059.1"/>
</dbReference>
<dbReference type="Gene3D" id="2.30.110.10">
    <property type="entry name" value="Electron Transport, Fmn-binding Protein, Chain A"/>
    <property type="match status" value="1"/>
</dbReference>
<comment type="catalytic activity">
    <reaction evidence="2">
        <text>oxidized coenzyme F420-(gamma-L-Glu)(n) + a quinol + H(+) = reduced coenzyme F420-(gamma-L-Glu)(n) + a quinone</text>
        <dbReference type="Rhea" id="RHEA:39663"/>
        <dbReference type="Rhea" id="RHEA-COMP:12939"/>
        <dbReference type="Rhea" id="RHEA-COMP:14378"/>
        <dbReference type="ChEBI" id="CHEBI:15378"/>
        <dbReference type="ChEBI" id="CHEBI:24646"/>
        <dbReference type="ChEBI" id="CHEBI:132124"/>
        <dbReference type="ChEBI" id="CHEBI:133980"/>
        <dbReference type="ChEBI" id="CHEBI:139511"/>
    </reaction>
</comment>
<evidence type="ECO:0000313" key="3">
    <source>
        <dbReference type="EMBL" id="MFH5210046.1"/>
    </source>
</evidence>
<dbReference type="NCBIfam" id="TIGR00026">
    <property type="entry name" value="hi_GC_TIGR00026"/>
    <property type="match status" value="1"/>
</dbReference>
<comment type="caution">
    <text evidence="3">The sequence shown here is derived from an EMBL/GenBank/DDBJ whole genome shotgun (WGS) entry which is preliminary data.</text>
</comment>
<accession>A0ABW7JSN6</accession>
<name>A0ABW7JSN6_9NOCA</name>
<proteinExistence type="inferred from homology"/>
<gene>
    <name evidence="3" type="ORF">ACHIPZ_17830</name>
</gene>
<organism evidence="3 4">
    <name type="scientific">Antrihabitans spumae</name>
    <dbReference type="NCBI Taxonomy" id="3373370"/>
    <lineage>
        <taxon>Bacteria</taxon>
        <taxon>Bacillati</taxon>
        <taxon>Actinomycetota</taxon>
        <taxon>Actinomycetes</taxon>
        <taxon>Mycobacteriales</taxon>
        <taxon>Nocardiaceae</taxon>
        <taxon>Antrihabitans</taxon>
    </lineage>
</organism>
<dbReference type="InterPro" id="IPR012349">
    <property type="entry name" value="Split_barrel_FMN-bd"/>
</dbReference>
<dbReference type="PANTHER" id="PTHR39428:SF3">
    <property type="entry name" value="DEAZAFLAVIN-DEPENDENT NITROREDUCTASE"/>
    <property type="match status" value="1"/>
</dbReference>
<sequence>MPTARPKGLDSAFTVKFIKAMSAVNVRLYRATGGRLGGKWRIGSAFPRGLPVCLLTTTGRKTGIERVSPLIFMEDGDSIVVVASQGGLPKNPAWFWNIKSNPEVTVQVRSQVTRKTATVADAEERARLWPRLVAMYADFDNYQAWTDREIPVVICR</sequence>
<dbReference type="PANTHER" id="PTHR39428">
    <property type="entry name" value="F420H(2)-DEPENDENT QUINONE REDUCTASE RV1261C"/>
    <property type="match status" value="1"/>
</dbReference>
<evidence type="ECO:0000256" key="2">
    <source>
        <dbReference type="ARBA" id="ARBA00049106"/>
    </source>
</evidence>
<dbReference type="EMBL" id="JBIMSO010000059">
    <property type="protein sequence ID" value="MFH5210046.1"/>
    <property type="molecule type" value="Genomic_DNA"/>
</dbReference>
<comment type="similarity">
    <text evidence="1">Belongs to the F420H(2)-dependent quinone reductase family.</text>
</comment>